<protein>
    <submittedName>
        <fullName evidence="2">Uncharacterized protein</fullName>
    </submittedName>
</protein>
<proteinExistence type="predicted"/>
<feature type="transmembrane region" description="Helical" evidence="1">
    <location>
        <begin position="18"/>
        <end position="39"/>
    </location>
</feature>
<dbReference type="AlphaFoldDB" id="A0A2M7TF92"/>
<keyword evidence="1" id="KW-0472">Membrane</keyword>
<comment type="caution">
    <text evidence="2">The sequence shown here is derived from an EMBL/GenBank/DDBJ whole genome shotgun (WGS) entry which is preliminary data.</text>
</comment>
<dbReference type="Proteomes" id="UP000228920">
    <property type="component" value="Unassembled WGS sequence"/>
</dbReference>
<organism evidence="2 3">
    <name type="scientific">candidate division WWE3 bacterium CG_4_10_14_0_2_um_filter_41_14</name>
    <dbReference type="NCBI Taxonomy" id="1975072"/>
    <lineage>
        <taxon>Bacteria</taxon>
        <taxon>Katanobacteria</taxon>
    </lineage>
</organism>
<evidence type="ECO:0000313" key="2">
    <source>
        <dbReference type="EMBL" id="PIZ44529.1"/>
    </source>
</evidence>
<dbReference type="EMBL" id="PFNL01000174">
    <property type="protein sequence ID" value="PIZ44529.1"/>
    <property type="molecule type" value="Genomic_DNA"/>
</dbReference>
<keyword evidence="1" id="KW-1133">Transmembrane helix</keyword>
<accession>A0A2M7TF92</accession>
<reference evidence="3" key="1">
    <citation type="submission" date="2017-09" db="EMBL/GenBank/DDBJ databases">
        <title>Depth-based differentiation of microbial function through sediment-hosted aquifers and enrichment of novel symbionts in the deep terrestrial subsurface.</title>
        <authorList>
            <person name="Probst A.J."/>
            <person name="Ladd B."/>
            <person name="Jarett J.K."/>
            <person name="Geller-Mcgrath D.E."/>
            <person name="Sieber C.M.K."/>
            <person name="Emerson J.B."/>
            <person name="Anantharaman K."/>
            <person name="Thomas B.C."/>
            <person name="Malmstrom R."/>
            <person name="Stieglmeier M."/>
            <person name="Klingl A."/>
            <person name="Woyke T."/>
            <person name="Ryan C.M."/>
            <person name="Banfield J.F."/>
        </authorList>
    </citation>
    <scope>NUCLEOTIDE SEQUENCE [LARGE SCALE GENOMIC DNA]</scope>
</reference>
<gene>
    <name evidence="2" type="ORF">COY32_06260</name>
</gene>
<sequence length="63" mass="7024">MEKFFTKIAGGSETLGKIIMLGLVIIGTFLIIAQTYSIFNKPIDQKYYYDQSNDGVDDAIDAK</sequence>
<evidence type="ECO:0000313" key="3">
    <source>
        <dbReference type="Proteomes" id="UP000228920"/>
    </source>
</evidence>
<evidence type="ECO:0000256" key="1">
    <source>
        <dbReference type="SAM" id="Phobius"/>
    </source>
</evidence>
<keyword evidence="1" id="KW-0812">Transmembrane</keyword>
<name>A0A2M7TF92_UNCKA</name>